<feature type="signal peptide" evidence="1">
    <location>
        <begin position="1"/>
        <end position="36"/>
    </location>
</feature>
<dbReference type="InterPro" id="IPR008869">
    <property type="entry name" value="MlaC/ttg2D"/>
</dbReference>
<proteinExistence type="predicted"/>
<dbReference type="PANTHER" id="PTHR36573">
    <property type="entry name" value="INTERMEMBRANE PHOSPHOLIPID TRANSPORT SYSTEM BINDING PROTEIN MLAC"/>
    <property type="match status" value="1"/>
</dbReference>
<feature type="chain" id="PRO_5041454342" evidence="1">
    <location>
        <begin position="37"/>
        <end position="209"/>
    </location>
</feature>
<dbReference type="PROSITE" id="PS51318">
    <property type="entry name" value="TAT"/>
    <property type="match status" value="1"/>
</dbReference>
<keyword evidence="1" id="KW-0732">Signal</keyword>
<keyword evidence="3" id="KW-1185">Reference proteome</keyword>
<evidence type="ECO:0000313" key="3">
    <source>
        <dbReference type="Proteomes" id="UP001176960"/>
    </source>
</evidence>
<dbReference type="Proteomes" id="UP001176960">
    <property type="component" value="Unassembled WGS sequence"/>
</dbReference>
<dbReference type="InterPro" id="IPR042245">
    <property type="entry name" value="Tgt2/MlaC_sf"/>
</dbReference>
<gene>
    <name evidence="2" type="ORF">LMG32879_001789</name>
</gene>
<dbReference type="AlphaFoldDB" id="A0AA35Y1U4"/>
<organism evidence="2 3">
    <name type="scientific">Brytella acorum</name>
    <dbReference type="NCBI Taxonomy" id="2959299"/>
    <lineage>
        <taxon>Bacteria</taxon>
        <taxon>Pseudomonadati</taxon>
        <taxon>Pseudomonadota</taxon>
        <taxon>Alphaproteobacteria</taxon>
        <taxon>Acetobacterales</taxon>
        <taxon>Acetobacteraceae</taxon>
        <taxon>Brytella</taxon>
    </lineage>
</organism>
<protein>
    <submittedName>
        <fullName evidence="2">ABC transporter substrate-binding protein</fullName>
    </submittedName>
</protein>
<evidence type="ECO:0000313" key="2">
    <source>
        <dbReference type="EMBL" id="CAI9120948.1"/>
    </source>
</evidence>
<accession>A0AA35Y1U4</accession>
<reference evidence="2" key="1">
    <citation type="submission" date="2023-03" db="EMBL/GenBank/DDBJ databases">
        <authorList>
            <person name="Cleenwerck I."/>
        </authorList>
    </citation>
    <scope>NUCLEOTIDE SEQUENCE</scope>
    <source>
        <strain evidence="2">LMG 32879</strain>
    </source>
</reference>
<dbReference type="RefSeq" id="WP_289841780.1">
    <property type="nucleotide sequence ID" value="NZ_CATKSH010000009.1"/>
</dbReference>
<name>A0AA35Y1U4_9PROT</name>
<dbReference type="Gene3D" id="3.10.450.710">
    <property type="entry name" value="Tgt2/MlaC"/>
    <property type="match status" value="1"/>
</dbReference>
<evidence type="ECO:0000256" key="1">
    <source>
        <dbReference type="SAM" id="SignalP"/>
    </source>
</evidence>
<comment type="caution">
    <text evidence="2">The sequence shown here is derived from an EMBL/GenBank/DDBJ whole genome shotgun (WGS) entry which is preliminary data.</text>
</comment>
<dbReference type="EMBL" id="CATKSH010000009">
    <property type="protein sequence ID" value="CAI9120948.1"/>
    <property type="molecule type" value="Genomic_DNA"/>
</dbReference>
<sequence length="209" mass="22510">MKTSAFSLTRRHLTGTAAALTAVVLGTFGLAAPARASDATTFVKTFGGELVAIINSNASLDEKKQKVLPLLQQNVDIPEIAKFCLGRYWRTATPAQQKHYVELFDHVLVNAVTDRIGDYRGVTFAVTTSSPAPEGGELVSAKIDRPGQPEADMQLLIANHGGPKVVDMVGEGASLRLTQRQDYASYLSRHGGDVDTLNSALERQLANHH</sequence>
<dbReference type="PANTHER" id="PTHR36573:SF1">
    <property type="entry name" value="INTERMEMBRANE PHOSPHOLIPID TRANSPORT SYSTEM BINDING PROTEIN MLAC"/>
    <property type="match status" value="1"/>
</dbReference>
<dbReference type="InterPro" id="IPR006311">
    <property type="entry name" value="TAT_signal"/>
</dbReference>
<dbReference type="Pfam" id="PF05494">
    <property type="entry name" value="MlaC"/>
    <property type="match status" value="1"/>
</dbReference>